<evidence type="ECO:0000256" key="1">
    <source>
        <dbReference type="SAM" id="MobiDB-lite"/>
    </source>
</evidence>
<keyword evidence="4" id="KW-1185">Reference proteome</keyword>
<dbReference type="Proteomes" id="UP001164390">
    <property type="component" value="Chromosome"/>
</dbReference>
<organism evidence="3 4">
    <name type="scientific">Solicola gregarius</name>
    <dbReference type="NCBI Taxonomy" id="2908642"/>
    <lineage>
        <taxon>Bacteria</taxon>
        <taxon>Bacillati</taxon>
        <taxon>Actinomycetota</taxon>
        <taxon>Actinomycetes</taxon>
        <taxon>Propionibacteriales</taxon>
        <taxon>Nocardioidaceae</taxon>
        <taxon>Solicola</taxon>
    </lineage>
</organism>
<dbReference type="Pfam" id="PF05168">
    <property type="entry name" value="HEPN"/>
    <property type="match status" value="1"/>
</dbReference>
<gene>
    <name evidence="3" type="ORF">L0C25_04445</name>
</gene>
<evidence type="ECO:0000259" key="2">
    <source>
        <dbReference type="PROSITE" id="PS50910"/>
    </source>
</evidence>
<reference evidence="3" key="1">
    <citation type="submission" date="2022-01" db="EMBL/GenBank/DDBJ databases">
        <title>Nocardioidaceae gen. sp. A5X3R13.</title>
        <authorList>
            <person name="Lopez Marin M.A."/>
            <person name="Uhlik O."/>
        </authorList>
    </citation>
    <scope>NUCLEOTIDE SEQUENCE</scope>
    <source>
        <strain evidence="3">A5X3R13</strain>
    </source>
</reference>
<name>A0AA46TK27_9ACTN</name>
<evidence type="ECO:0000313" key="4">
    <source>
        <dbReference type="Proteomes" id="UP001164390"/>
    </source>
</evidence>
<proteinExistence type="predicted"/>
<dbReference type="AlphaFoldDB" id="A0AA46TK27"/>
<dbReference type="PROSITE" id="PS50910">
    <property type="entry name" value="HEPN"/>
    <property type="match status" value="1"/>
</dbReference>
<dbReference type="EMBL" id="CP094970">
    <property type="protein sequence ID" value="UYM06334.1"/>
    <property type="molecule type" value="Genomic_DNA"/>
</dbReference>
<protein>
    <submittedName>
        <fullName evidence="3">HEPN domain-containing protein</fullName>
    </submittedName>
</protein>
<dbReference type="RefSeq" id="WP_271635223.1">
    <property type="nucleotide sequence ID" value="NZ_CP094970.1"/>
</dbReference>
<dbReference type="InterPro" id="IPR007842">
    <property type="entry name" value="HEPN_dom"/>
</dbReference>
<accession>A0AA46TK27</accession>
<dbReference type="KEGG" id="sgrg:L0C25_04445"/>
<sequence length="284" mass="30696">MSSTDNRPTETAPGGPNDEFAANVLDQMRTVFWEPEVARRGGESVTGPVLRALAVLHPGQPVEVRFNNEFELMARSRVGSPVQPGDAVEVANVEDVEALEPVGVDPNAGWVVWVVLPDGREYAQFDFTRNRGRSLKMLRLADDYLTTAQRALEAGYIGPSVENALAAAELAITAQTYSLATEEPPMGGRRNSHSARQHWTKVQVGLGNTTPDAHETLIVLNGLRGASRYGEGDIPSAERAASLVATVRSMVEDAETRVGQLMRTQDPEFLDMIAGRGYTAGEAP</sequence>
<feature type="domain" description="HEPN" evidence="2">
    <location>
        <begin position="138"/>
        <end position="250"/>
    </location>
</feature>
<evidence type="ECO:0000313" key="3">
    <source>
        <dbReference type="EMBL" id="UYM06334.1"/>
    </source>
</evidence>
<feature type="region of interest" description="Disordered" evidence="1">
    <location>
        <begin position="1"/>
        <end position="20"/>
    </location>
</feature>